<evidence type="ECO:0000256" key="3">
    <source>
        <dbReference type="ARBA" id="ARBA00022989"/>
    </source>
</evidence>
<dbReference type="PANTHER" id="PTHR32089:SF119">
    <property type="entry name" value="METHYL-ACCEPTING CHEMOTAXIS PROTEIN CTPL"/>
    <property type="match status" value="1"/>
</dbReference>
<dbReference type="AlphaFoldDB" id="A0A645J4G8"/>
<evidence type="ECO:0000256" key="2">
    <source>
        <dbReference type="ARBA" id="ARBA00022692"/>
    </source>
</evidence>
<sequence length="113" mass="11934">MVNGIQERARRMSGSMAHTVNQMREGMQMAEQAGEVMSSINDGARQVTSVIDDVAVALKEQASASHDLANRVELIVQMVDENSSAVSSVAGSAGQLDNLAGDLLNAVSRFKTA</sequence>
<keyword evidence="4" id="KW-0472">Membrane</keyword>
<keyword evidence="2" id="KW-0812">Transmembrane</keyword>
<comment type="caution">
    <text evidence="7">The sequence shown here is derived from an EMBL/GenBank/DDBJ whole genome shotgun (WGS) entry which is preliminary data.</text>
</comment>
<dbReference type="Pfam" id="PF00015">
    <property type="entry name" value="MCPsignal"/>
    <property type="match status" value="1"/>
</dbReference>
<dbReference type="EMBL" id="VSSQ01122540">
    <property type="protein sequence ID" value="MPN54373.1"/>
    <property type="molecule type" value="Genomic_DNA"/>
</dbReference>
<evidence type="ECO:0000259" key="6">
    <source>
        <dbReference type="Pfam" id="PF00015"/>
    </source>
</evidence>
<keyword evidence="5" id="KW-0807">Transducer</keyword>
<dbReference type="SUPFAM" id="SSF58104">
    <property type="entry name" value="Methyl-accepting chemotaxis protein (MCP) signaling domain"/>
    <property type="match status" value="1"/>
</dbReference>
<evidence type="ECO:0000256" key="4">
    <source>
        <dbReference type="ARBA" id="ARBA00023136"/>
    </source>
</evidence>
<proteinExistence type="predicted"/>
<comment type="subcellular location">
    <subcellularLocation>
        <location evidence="1">Membrane</location>
        <topology evidence="1">Multi-pass membrane protein</topology>
    </subcellularLocation>
</comment>
<name>A0A645J4G8_9ZZZZ</name>
<dbReference type="GO" id="GO:0016020">
    <property type="term" value="C:membrane"/>
    <property type="evidence" value="ECO:0007669"/>
    <property type="project" value="UniProtKB-SubCell"/>
</dbReference>
<dbReference type="InterPro" id="IPR004089">
    <property type="entry name" value="MCPsignal_dom"/>
</dbReference>
<evidence type="ECO:0000313" key="7">
    <source>
        <dbReference type="EMBL" id="MPN54373.1"/>
    </source>
</evidence>
<organism evidence="7">
    <name type="scientific">bioreactor metagenome</name>
    <dbReference type="NCBI Taxonomy" id="1076179"/>
    <lineage>
        <taxon>unclassified sequences</taxon>
        <taxon>metagenomes</taxon>
        <taxon>ecological metagenomes</taxon>
    </lineage>
</organism>
<evidence type="ECO:0000256" key="1">
    <source>
        <dbReference type="ARBA" id="ARBA00004141"/>
    </source>
</evidence>
<feature type="domain" description="Methyl-accepting transducer" evidence="6">
    <location>
        <begin position="2"/>
        <end position="77"/>
    </location>
</feature>
<gene>
    <name evidence="7" type="ORF">SDC9_202043</name>
</gene>
<keyword evidence="3" id="KW-1133">Transmembrane helix</keyword>
<protein>
    <recommendedName>
        <fullName evidence="6">Methyl-accepting transducer domain-containing protein</fullName>
    </recommendedName>
</protein>
<dbReference type="GO" id="GO:0007165">
    <property type="term" value="P:signal transduction"/>
    <property type="evidence" value="ECO:0007669"/>
    <property type="project" value="UniProtKB-KW"/>
</dbReference>
<dbReference type="PANTHER" id="PTHR32089">
    <property type="entry name" value="METHYL-ACCEPTING CHEMOTAXIS PROTEIN MCPB"/>
    <property type="match status" value="1"/>
</dbReference>
<dbReference type="Gene3D" id="1.10.287.950">
    <property type="entry name" value="Methyl-accepting chemotaxis protein"/>
    <property type="match status" value="1"/>
</dbReference>
<evidence type="ECO:0000256" key="5">
    <source>
        <dbReference type="ARBA" id="ARBA00023224"/>
    </source>
</evidence>
<accession>A0A645J4G8</accession>
<reference evidence="7" key="1">
    <citation type="submission" date="2019-08" db="EMBL/GenBank/DDBJ databases">
        <authorList>
            <person name="Kucharzyk K."/>
            <person name="Murdoch R.W."/>
            <person name="Higgins S."/>
            <person name="Loffler F."/>
        </authorList>
    </citation>
    <scope>NUCLEOTIDE SEQUENCE</scope>
</reference>